<evidence type="ECO:0000256" key="1">
    <source>
        <dbReference type="SAM" id="MobiDB-lite"/>
    </source>
</evidence>
<sequence>MGLELPFFYPTMPRKPHPFGIEKKQQQQQQTSATGSATVNNMRQQQAYKTPPPPNRSVSREPSMSMSMRHHNATTSPPTSAPLRTNATALNGRGTSINGDEPKSLSQFNPATIDTHSVHSRSTTIRHGSSPPPLLPPPPAPADFETFRKAMKLEKKMMKRRTKRSVHFVQSFVVGEWRNYYGPSLQSLA</sequence>
<dbReference type="Proteomes" id="UP000887574">
    <property type="component" value="Unplaced"/>
</dbReference>
<proteinExistence type="predicted"/>
<protein>
    <submittedName>
        <fullName evidence="3">Uncharacterized protein</fullName>
    </submittedName>
</protein>
<evidence type="ECO:0000313" key="3">
    <source>
        <dbReference type="WBParaSite" id="jg19290"/>
    </source>
</evidence>
<feature type="compositionally biased region" description="Polar residues" evidence="1">
    <location>
        <begin position="56"/>
        <end position="66"/>
    </location>
</feature>
<keyword evidence="2" id="KW-1185">Reference proteome</keyword>
<dbReference type="WBParaSite" id="jg19290">
    <property type="protein sequence ID" value="jg19290"/>
    <property type="gene ID" value="jg19290"/>
</dbReference>
<evidence type="ECO:0000313" key="2">
    <source>
        <dbReference type="Proteomes" id="UP000887574"/>
    </source>
</evidence>
<accession>A0A915DF87</accession>
<name>A0A915DF87_9BILA</name>
<feature type="region of interest" description="Disordered" evidence="1">
    <location>
        <begin position="1"/>
        <end position="108"/>
    </location>
</feature>
<dbReference type="AlphaFoldDB" id="A0A915DF87"/>
<feature type="compositionally biased region" description="Polar residues" evidence="1">
    <location>
        <begin position="73"/>
        <end position="108"/>
    </location>
</feature>
<organism evidence="2 3">
    <name type="scientific">Ditylenchus dipsaci</name>
    <dbReference type="NCBI Taxonomy" id="166011"/>
    <lineage>
        <taxon>Eukaryota</taxon>
        <taxon>Metazoa</taxon>
        <taxon>Ecdysozoa</taxon>
        <taxon>Nematoda</taxon>
        <taxon>Chromadorea</taxon>
        <taxon>Rhabditida</taxon>
        <taxon>Tylenchina</taxon>
        <taxon>Tylenchomorpha</taxon>
        <taxon>Sphaerularioidea</taxon>
        <taxon>Anguinidae</taxon>
        <taxon>Anguininae</taxon>
        <taxon>Ditylenchus</taxon>
    </lineage>
</organism>
<reference evidence="3" key="1">
    <citation type="submission" date="2022-11" db="UniProtKB">
        <authorList>
            <consortium name="WormBaseParasite"/>
        </authorList>
    </citation>
    <scope>IDENTIFICATION</scope>
</reference>
<feature type="compositionally biased region" description="Polar residues" evidence="1">
    <location>
        <begin position="31"/>
        <end position="48"/>
    </location>
</feature>